<dbReference type="AlphaFoldDB" id="A0A225W039"/>
<comment type="caution">
    <text evidence="2">The sequence shown here is derived from an EMBL/GenBank/DDBJ whole genome shotgun (WGS) entry which is preliminary data.</text>
</comment>
<evidence type="ECO:0000313" key="2">
    <source>
        <dbReference type="EMBL" id="OWZ10952.1"/>
    </source>
</evidence>
<dbReference type="Proteomes" id="UP000198211">
    <property type="component" value="Unassembled WGS sequence"/>
</dbReference>
<evidence type="ECO:0000313" key="3">
    <source>
        <dbReference type="Proteomes" id="UP000198211"/>
    </source>
</evidence>
<dbReference type="OrthoDB" id="138578at2759"/>
<reference evidence="3" key="1">
    <citation type="submission" date="2017-03" db="EMBL/GenBank/DDBJ databases">
        <title>Phytopthora megakarya and P. palmivora, two closely related causual agents of cacao black pod achieved similar genome size and gene model numbers by different mechanisms.</title>
        <authorList>
            <person name="Ali S."/>
            <person name="Shao J."/>
            <person name="Larry D.J."/>
            <person name="Kronmiller B."/>
            <person name="Shen D."/>
            <person name="Strem M.D."/>
            <person name="Melnick R.L."/>
            <person name="Guiltinan M.J."/>
            <person name="Tyler B.M."/>
            <person name="Meinhardt L.W."/>
            <person name="Bailey B.A."/>
        </authorList>
    </citation>
    <scope>NUCLEOTIDE SEQUENCE [LARGE SCALE GENOMIC DNA]</scope>
    <source>
        <strain evidence="3">zdho120</strain>
    </source>
</reference>
<feature type="region of interest" description="Disordered" evidence="1">
    <location>
        <begin position="223"/>
        <end position="242"/>
    </location>
</feature>
<keyword evidence="3" id="KW-1185">Reference proteome</keyword>
<proteinExistence type="predicted"/>
<sequence>MTSEEREILNLILSGEMEIKNASPFLVQVFDTDTVASITELMQRQEYPLHAHLLPGHFVRAGLSQNALLQLVDAGEAGLPEQQNQLNAEQRLPTMFFRSAPIAKQWAGSFCPFDRRGMQLIDYRVLRHEFPDAVQRNDTYRVSILLLRGKISPTEMHVLLTKELQLRVAVLNRPTLSEHQPGRGRWEVIVIGPKSTDVLTLYFRIQLPHAELLIHHSDTEGTPTLIAKPQKPSAPKLRQNVH</sequence>
<evidence type="ECO:0000256" key="1">
    <source>
        <dbReference type="SAM" id="MobiDB-lite"/>
    </source>
</evidence>
<organism evidence="2 3">
    <name type="scientific">Phytophthora megakarya</name>
    <dbReference type="NCBI Taxonomy" id="4795"/>
    <lineage>
        <taxon>Eukaryota</taxon>
        <taxon>Sar</taxon>
        <taxon>Stramenopiles</taxon>
        <taxon>Oomycota</taxon>
        <taxon>Peronosporomycetes</taxon>
        <taxon>Peronosporales</taxon>
        <taxon>Peronosporaceae</taxon>
        <taxon>Phytophthora</taxon>
    </lineage>
</organism>
<dbReference type="EMBL" id="NBNE01002273">
    <property type="protein sequence ID" value="OWZ10952.1"/>
    <property type="molecule type" value="Genomic_DNA"/>
</dbReference>
<gene>
    <name evidence="2" type="ORF">PHMEG_00016098</name>
</gene>
<protein>
    <submittedName>
        <fullName evidence="2">Uncharacterized protein</fullName>
    </submittedName>
</protein>
<accession>A0A225W039</accession>
<name>A0A225W039_9STRA</name>